<proteinExistence type="predicted"/>
<organism evidence="1">
    <name type="scientific">Anguilla anguilla</name>
    <name type="common">European freshwater eel</name>
    <name type="synonym">Muraena anguilla</name>
    <dbReference type="NCBI Taxonomy" id="7936"/>
    <lineage>
        <taxon>Eukaryota</taxon>
        <taxon>Metazoa</taxon>
        <taxon>Chordata</taxon>
        <taxon>Craniata</taxon>
        <taxon>Vertebrata</taxon>
        <taxon>Euteleostomi</taxon>
        <taxon>Actinopterygii</taxon>
        <taxon>Neopterygii</taxon>
        <taxon>Teleostei</taxon>
        <taxon>Anguilliformes</taxon>
        <taxon>Anguillidae</taxon>
        <taxon>Anguilla</taxon>
    </lineage>
</organism>
<evidence type="ECO:0000313" key="1">
    <source>
        <dbReference type="EMBL" id="JAI01434.1"/>
    </source>
</evidence>
<reference evidence="1" key="1">
    <citation type="submission" date="2014-11" db="EMBL/GenBank/DDBJ databases">
        <authorList>
            <person name="Amaro Gonzalez C."/>
        </authorList>
    </citation>
    <scope>NUCLEOTIDE SEQUENCE</scope>
</reference>
<dbReference type="EMBL" id="GBXM01007144">
    <property type="protein sequence ID" value="JAI01434.1"/>
    <property type="molecule type" value="Transcribed_RNA"/>
</dbReference>
<sequence length="16" mass="1727">MFGFGGHRLGHLLVSV</sequence>
<protein>
    <submittedName>
        <fullName evidence="1">Uncharacterized protein</fullName>
    </submittedName>
</protein>
<reference evidence="1" key="2">
    <citation type="journal article" date="2015" name="Fish Shellfish Immunol.">
        <title>Early steps in the European eel (Anguilla anguilla)-Vibrio vulnificus interaction in the gills: Role of the RtxA13 toxin.</title>
        <authorList>
            <person name="Callol A."/>
            <person name="Pajuelo D."/>
            <person name="Ebbesson L."/>
            <person name="Teles M."/>
            <person name="MacKenzie S."/>
            <person name="Amaro C."/>
        </authorList>
    </citation>
    <scope>NUCLEOTIDE SEQUENCE</scope>
</reference>
<dbReference type="AlphaFoldDB" id="A0A0E9XIC3"/>
<name>A0A0E9XIC3_ANGAN</name>
<accession>A0A0E9XIC3</accession>